<feature type="domain" description="GHMP kinase N-terminal" evidence="13">
    <location>
        <begin position="72"/>
        <end position="158"/>
    </location>
</feature>
<comment type="similarity">
    <text evidence="2 12">Belongs to the GHMP kinase family. Homoserine kinase subfamily.</text>
</comment>
<dbReference type="PRINTS" id="PR00958">
    <property type="entry name" value="HOMSERKINASE"/>
</dbReference>
<proteinExistence type="inferred from homology"/>
<comment type="pathway">
    <text evidence="1 12">Amino-acid biosynthesis; L-threonine biosynthesis; L-threonine from L-aspartate: step 4/5.</text>
</comment>
<gene>
    <name evidence="12" type="primary">thrB</name>
    <name evidence="15" type="ORF">FGF68_07590</name>
</gene>
<evidence type="ECO:0000256" key="6">
    <source>
        <dbReference type="ARBA" id="ARBA00022679"/>
    </source>
</evidence>
<evidence type="ECO:0000256" key="8">
    <source>
        <dbReference type="ARBA" id="ARBA00022741"/>
    </source>
</evidence>
<keyword evidence="9 12" id="KW-0418">Kinase</keyword>
<dbReference type="InterPro" id="IPR036554">
    <property type="entry name" value="GHMP_kinase_C_sf"/>
</dbReference>
<accession>A0A5C4RYH5</accession>
<comment type="function">
    <text evidence="12">Catalyzes the ATP-dependent phosphorylation of L-homoserine to L-homoserine phosphate.</text>
</comment>
<dbReference type="InterPro" id="IPR014721">
    <property type="entry name" value="Ribsml_uS5_D2-typ_fold_subgr"/>
</dbReference>
<dbReference type="Pfam" id="PF08544">
    <property type="entry name" value="GHMP_kinases_C"/>
    <property type="match status" value="1"/>
</dbReference>
<evidence type="ECO:0000256" key="4">
    <source>
        <dbReference type="ARBA" id="ARBA00017858"/>
    </source>
</evidence>
<dbReference type="SUPFAM" id="SSF54211">
    <property type="entry name" value="Ribosomal protein S5 domain 2-like"/>
    <property type="match status" value="1"/>
</dbReference>
<sequence>MNTVTGFASATIGNVACGFDILGFAIREPGDEVTLTLLDDPRGELPVSITSIEGDGGALPRDARKNTSSFVVLKFLEYLRSTKGIEFNGHIELELKKNLPLSSGMGSSAASAAAALVAANRLFGDPCTKMELVHFAIEGERVACGSAHADNAAPAVLGNFVLIRSYNPLDIITIPPPADLYCTLAHPHIELRTAYARSVLPRTISLKMATEQWGNVGALITGLLTSDYGLIGRSLVDVVAEPKRAPLIPGFFEVKEAALSAGALGCSIAGSGPSIFAFSSSREIATKVGNAMEQAFSSMPDALEADIWISPICRDGARIID</sequence>
<evidence type="ECO:0000256" key="11">
    <source>
        <dbReference type="ARBA" id="ARBA00049375"/>
    </source>
</evidence>
<evidence type="ECO:0000256" key="5">
    <source>
        <dbReference type="ARBA" id="ARBA00022605"/>
    </source>
</evidence>
<dbReference type="SUPFAM" id="SSF55060">
    <property type="entry name" value="GHMP Kinase, C-terminal domain"/>
    <property type="match status" value="1"/>
</dbReference>
<dbReference type="EC" id="2.7.1.39" evidence="3 12"/>
<reference evidence="15 16" key="1">
    <citation type="submission" date="2019-05" db="EMBL/GenBank/DDBJ databases">
        <title>Draft Whole-Genome sequence of the green sulfur bacterium Prosthecochloris vibrioformis DSM 260.</title>
        <authorList>
            <person name="Meyer T.E."/>
            <person name="Kyndt J.A."/>
        </authorList>
    </citation>
    <scope>NUCLEOTIDE SEQUENCE [LARGE SCALE GENOMIC DNA]</scope>
    <source>
        <strain evidence="15 16">DSM 260</strain>
    </source>
</reference>
<protein>
    <recommendedName>
        <fullName evidence="4 12">Homoserine kinase</fullName>
        <shortName evidence="12">HK</shortName>
        <shortName evidence="12">HSK</shortName>
        <ecNumber evidence="3 12">2.7.1.39</ecNumber>
    </recommendedName>
</protein>
<dbReference type="GO" id="GO:0005524">
    <property type="term" value="F:ATP binding"/>
    <property type="evidence" value="ECO:0007669"/>
    <property type="project" value="UniProtKB-UniRule"/>
</dbReference>
<evidence type="ECO:0000313" key="15">
    <source>
        <dbReference type="EMBL" id="TNJ36333.1"/>
    </source>
</evidence>
<dbReference type="NCBIfam" id="TIGR00191">
    <property type="entry name" value="thrB"/>
    <property type="match status" value="1"/>
</dbReference>
<dbReference type="Pfam" id="PF00288">
    <property type="entry name" value="GHMP_kinases_N"/>
    <property type="match status" value="1"/>
</dbReference>
<evidence type="ECO:0000256" key="2">
    <source>
        <dbReference type="ARBA" id="ARBA00007370"/>
    </source>
</evidence>
<evidence type="ECO:0000256" key="3">
    <source>
        <dbReference type="ARBA" id="ARBA00012078"/>
    </source>
</evidence>
<keyword evidence="10 12" id="KW-0067">ATP-binding</keyword>
<dbReference type="RefSeq" id="WP_139626692.1">
    <property type="nucleotide sequence ID" value="NZ_VDCI01000006.1"/>
</dbReference>
<evidence type="ECO:0000259" key="14">
    <source>
        <dbReference type="Pfam" id="PF08544"/>
    </source>
</evidence>
<evidence type="ECO:0000313" key="16">
    <source>
        <dbReference type="Proteomes" id="UP000309544"/>
    </source>
</evidence>
<comment type="catalytic activity">
    <reaction evidence="11 12">
        <text>L-homoserine + ATP = O-phospho-L-homoserine + ADP + H(+)</text>
        <dbReference type="Rhea" id="RHEA:13985"/>
        <dbReference type="ChEBI" id="CHEBI:15378"/>
        <dbReference type="ChEBI" id="CHEBI:30616"/>
        <dbReference type="ChEBI" id="CHEBI:57476"/>
        <dbReference type="ChEBI" id="CHEBI:57590"/>
        <dbReference type="ChEBI" id="CHEBI:456216"/>
        <dbReference type="EC" id="2.7.1.39"/>
    </reaction>
</comment>
<name>A0A5C4RYH5_PROVB</name>
<evidence type="ECO:0000256" key="12">
    <source>
        <dbReference type="HAMAP-Rule" id="MF_00384"/>
    </source>
</evidence>
<dbReference type="PANTHER" id="PTHR20861">
    <property type="entry name" value="HOMOSERINE/4-DIPHOSPHOCYTIDYL-2-C-METHYL-D-ERYTHRITOL KINASE"/>
    <property type="match status" value="1"/>
</dbReference>
<dbReference type="GO" id="GO:0005737">
    <property type="term" value="C:cytoplasm"/>
    <property type="evidence" value="ECO:0007669"/>
    <property type="project" value="UniProtKB-SubCell"/>
</dbReference>
<keyword evidence="6 12" id="KW-0808">Transferase</keyword>
<evidence type="ECO:0000256" key="10">
    <source>
        <dbReference type="ARBA" id="ARBA00022840"/>
    </source>
</evidence>
<feature type="domain" description="GHMP kinase C-terminal" evidence="14">
    <location>
        <begin position="221"/>
        <end position="296"/>
    </location>
</feature>
<dbReference type="InterPro" id="IPR013750">
    <property type="entry name" value="GHMP_kinase_C_dom"/>
</dbReference>
<keyword evidence="12" id="KW-0963">Cytoplasm</keyword>
<dbReference type="PROSITE" id="PS00627">
    <property type="entry name" value="GHMP_KINASES_ATP"/>
    <property type="match status" value="1"/>
</dbReference>
<dbReference type="UniPathway" id="UPA00050">
    <property type="reaction ID" value="UER00064"/>
</dbReference>
<dbReference type="InterPro" id="IPR000870">
    <property type="entry name" value="Homoserine_kinase"/>
</dbReference>
<dbReference type="NCBIfam" id="NF002288">
    <property type="entry name" value="PRK01212.1-4"/>
    <property type="match status" value="1"/>
</dbReference>
<dbReference type="GO" id="GO:0004413">
    <property type="term" value="F:homoserine kinase activity"/>
    <property type="evidence" value="ECO:0007669"/>
    <property type="project" value="UniProtKB-UniRule"/>
</dbReference>
<dbReference type="EMBL" id="VDCI01000006">
    <property type="protein sequence ID" value="TNJ36333.1"/>
    <property type="molecule type" value="Genomic_DNA"/>
</dbReference>
<dbReference type="Gene3D" id="3.30.70.890">
    <property type="entry name" value="GHMP kinase, C-terminal domain"/>
    <property type="match status" value="1"/>
</dbReference>
<dbReference type="PANTHER" id="PTHR20861:SF1">
    <property type="entry name" value="HOMOSERINE KINASE"/>
    <property type="match status" value="1"/>
</dbReference>
<dbReference type="InterPro" id="IPR006203">
    <property type="entry name" value="GHMP_knse_ATP-bd_CS"/>
</dbReference>
<evidence type="ECO:0000256" key="1">
    <source>
        <dbReference type="ARBA" id="ARBA00005015"/>
    </source>
</evidence>
<comment type="caution">
    <text evidence="15">The sequence shown here is derived from an EMBL/GenBank/DDBJ whole genome shotgun (WGS) entry which is preliminary data.</text>
</comment>
<evidence type="ECO:0000256" key="9">
    <source>
        <dbReference type="ARBA" id="ARBA00022777"/>
    </source>
</evidence>
<keyword evidence="16" id="KW-1185">Reference proteome</keyword>
<dbReference type="InterPro" id="IPR006204">
    <property type="entry name" value="GHMP_kinase_N_dom"/>
</dbReference>
<evidence type="ECO:0000259" key="13">
    <source>
        <dbReference type="Pfam" id="PF00288"/>
    </source>
</evidence>
<keyword evidence="5 12" id="KW-0028">Amino-acid biosynthesis</keyword>
<dbReference type="Gene3D" id="3.30.230.10">
    <property type="match status" value="1"/>
</dbReference>
<dbReference type="InterPro" id="IPR020568">
    <property type="entry name" value="Ribosomal_Su5_D2-typ_SF"/>
</dbReference>
<dbReference type="HAMAP" id="MF_00384">
    <property type="entry name" value="Homoser_kinase"/>
    <property type="match status" value="1"/>
</dbReference>
<dbReference type="GO" id="GO:0009088">
    <property type="term" value="P:threonine biosynthetic process"/>
    <property type="evidence" value="ECO:0007669"/>
    <property type="project" value="UniProtKB-UniRule"/>
</dbReference>
<dbReference type="Proteomes" id="UP000309544">
    <property type="component" value="Unassembled WGS sequence"/>
</dbReference>
<dbReference type="AlphaFoldDB" id="A0A5C4RYH5"/>
<evidence type="ECO:0000256" key="7">
    <source>
        <dbReference type="ARBA" id="ARBA00022697"/>
    </source>
</evidence>
<organism evidence="15 16">
    <name type="scientific">Prosthecochloris vibrioformis</name>
    <name type="common">Chlorobium vibrioforme</name>
    <dbReference type="NCBI Taxonomy" id="1098"/>
    <lineage>
        <taxon>Bacteria</taxon>
        <taxon>Pseudomonadati</taxon>
        <taxon>Chlorobiota</taxon>
        <taxon>Chlorobiia</taxon>
        <taxon>Chlorobiales</taxon>
        <taxon>Chlorobiaceae</taxon>
        <taxon>Prosthecochloris</taxon>
    </lineage>
</organism>
<keyword evidence="7 12" id="KW-0791">Threonine biosynthesis</keyword>
<keyword evidence="8 12" id="KW-0547">Nucleotide-binding</keyword>
<comment type="subcellular location">
    <subcellularLocation>
        <location evidence="12">Cytoplasm</location>
    </subcellularLocation>
</comment>
<dbReference type="PIRSF" id="PIRSF000676">
    <property type="entry name" value="Homoser_kin"/>
    <property type="match status" value="1"/>
</dbReference>
<feature type="binding site" evidence="12">
    <location>
        <begin position="100"/>
        <end position="110"/>
    </location>
    <ligand>
        <name>ATP</name>
        <dbReference type="ChEBI" id="CHEBI:30616"/>
    </ligand>
</feature>